<dbReference type="Pfam" id="PF07719">
    <property type="entry name" value="TPR_2"/>
    <property type="match status" value="1"/>
</dbReference>
<dbReference type="InterPro" id="IPR050640">
    <property type="entry name" value="Bact_2-comp_sensor_kinase"/>
</dbReference>
<feature type="repeat" description="TPR" evidence="3">
    <location>
        <begin position="243"/>
        <end position="276"/>
    </location>
</feature>
<dbReference type="Pfam" id="PF13424">
    <property type="entry name" value="TPR_12"/>
    <property type="match status" value="2"/>
</dbReference>
<keyword evidence="4" id="KW-0472">Membrane</keyword>
<comment type="caution">
    <text evidence="6">The sequence shown here is derived from an EMBL/GenBank/DDBJ whole genome shotgun (WGS) entry which is preliminary data.</text>
</comment>
<keyword evidence="4" id="KW-1133">Transmembrane helix</keyword>
<dbReference type="EMBL" id="VOSC01000025">
    <property type="protein sequence ID" value="TXE09874.1"/>
    <property type="molecule type" value="Genomic_DNA"/>
</dbReference>
<dbReference type="OrthoDB" id="6190788at2"/>
<dbReference type="Proteomes" id="UP000321790">
    <property type="component" value="Unassembled WGS sequence"/>
</dbReference>
<dbReference type="InterPro" id="IPR011990">
    <property type="entry name" value="TPR-like_helical_dom_sf"/>
</dbReference>
<keyword evidence="1" id="KW-0677">Repeat</keyword>
<keyword evidence="2 3" id="KW-0802">TPR repeat</keyword>
<dbReference type="Gene3D" id="1.25.40.10">
    <property type="entry name" value="Tetratricopeptide repeat domain"/>
    <property type="match status" value="3"/>
</dbReference>
<dbReference type="SUPFAM" id="SSF48452">
    <property type="entry name" value="TPR-like"/>
    <property type="match status" value="3"/>
</dbReference>
<dbReference type="InterPro" id="IPR010559">
    <property type="entry name" value="Sig_transdc_His_kin_internal"/>
</dbReference>
<sequence>MKTFHIHLVMLILILCNTYVFAQTKKIDSLKNELKLQHKKDTLRVNLLLKIVENNYKNDFQENIKFLDEAETISKEVKFKKGIAISLFYKGLIISRNSNYQFGDTYYKEAISLFNEINMHQQVINSYRNLSIFSNNQGNFNNAIHYRKQRVKYRERIGNEKVEEDLYYIGYYYYKIGKFDECISYYNKALLISDKNGNHKIFQECLTSIGNMYSHQGNHPLALKYLNQALENAKKFREPKNISDALISIGNIYIRIQDYDKAISFHKKALNEPNHDNYGSISHNLGESYKYKKEYEKSLEYFTAALNVYIKKHNRSDEAETLNKIGEIYFELNELHKANSYFENAKNINIEIENKRGLCGSYLGLGKIYFKKKQFNKALIFGLKCQKIANKLKLTDIQRDTEKLLFNIYKETGNYKKSLVSHIEYKKLNDSLFNKENIEKITQLEYEYKYKQALDSASIKELQLKKTVQTTSQNLEKSKRHYLWAIIGILLISIILGSIIFAQKLKNVKSKTQNVVMEQKLLRSQMTPHFIFNSLSVLQGMILNKEEKKSIHYLSKFSKLLRLTLENSRDKTVSLTQELRAVQDYLTLQNLENEAYKCTITVENTVNTKLFEVPPMLIQPFVENAVEHAFINQKENKKIDIRLRYLNKKLICTICDNGVGVNYQRYSKAKHKKSLSTTITSERIKILSKDLKIPGSVKIEDKQIYGKQGTLVTLEIPYIII</sequence>
<dbReference type="InterPro" id="IPR019734">
    <property type="entry name" value="TPR_rpt"/>
</dbReference>
<dbReference type="SMART" id="SM00028">
    <property type="entry name" value="TPR"/>
    <property type="match status" value="7"/>
</dbReference>
<keyword evidence="4" id="KW-0812">Transmembrane</keyword>
<dbReference type="PROSITE" id="PS50005">
    <property type="entry name" value="TPR"/>
    <property type="match status" value="4"/>
</dbReference>
<feature type="repeat" description="TPR" evidence="3">
    <location>
        <begin position="163"/>
        <end position="196"/>
    </location>
</feature>
<evidence type="ECO:0000256" key="1">
    <source>
        <dbReference type="ARBA" id="ARBA00022737"/>
    </source>
</evidence>
<evidence type="ECO:0000256" key="2">
    <source>
        <dbReference type="ARBA" id="ARBA00022803"/>
    </source>
</evidence>
<proteinExistence type="predicted"/>
<name>A0A5C7API5_9FLAO</name>
<dbReference type="Pfam" id="PF06580">
    <property type="entry name" value="His_kinase"/>
    <property type="match status" value="1"/>
</dbReference>
<evidence type="ECO:0000256" key="3">
    <source>
        <dbReference type="PROSITE-ProRule" id="PRU00339"/>
    </source>
</evidence>
<accession>A0A5C7API5</accession>
<evidence type="ECO:0000259" key="5">
    <source>
        <dbReference type="Pfam" id="PF06580"/>
    </source>
</evidence>
<reference evidence="7" key="1">
    <citation type="submission" date="2019-08" db="EMBL/GenBank/DDBJ databases">
        <title>Seonamhaeicola sediminis sp. nov., isolated from marine sediment.</title>
        <authorList>
            <person name="Cao W.R."/>
        </authorList>
    </citation>
    <scope>NUCLEOTIDE SEQUENCE [LARGE SCALE GENOMIC DNA]</scope>
    <source>
        <strain evidence="7">Gy8</strain>
    </source>
</reference>
<dbReference type="AlphaFoldDB" id="A0A5C7API5"/>
<dbReference type="Gene3D" id="3.30.565.10">
    <property type="entry name" value="Histidine kinase-like ATPase, C-terminal domain"/>
    <property type="match status" value="1"/>
</dbReference>
<feature type="repeat" description="TPR" evidence="3">
    <location>
        <begin position="319"/>
        <end position="352"/>
    </location>
</feature>
<dbReference type="InterPro" id="IPR036890">
    <property type="entry name" value="HATPase_C_sf"/>
</dbReference>
<dbReference type="SUPFAM" id="SSF55874">
    <property type="entry name" value="ATPase domain of HSP90 chaperone/DNA topoisomerase II/histidine kinase"/>
    <property type="match status" value="1"/>
</dbReference>
<evidence type="ECO:0000256" key="4">
    <source>
        <dbReference type="SAM" id="Phobius"/>
    </source>
</evidence>
<evidence type="ECO:0000313" key="6">
    <source>
        <dbReference type="EMBL" id="TXE09874.1"/>
    </source>
</evidence>
<dbReference type="GO" id="GO:0000155">
    <property type="term" value="F:phosphorelay sensor kinase activity"/>
    <property type="evidence" value="ECO:0007669"/>
    <property type="project" value="InterPro"/>
</dbReference>
<dbReference type="PANTHER" id="PTHR34220">
    <property type="entry name" value="SENSOR HISTIDINE KINASE YPDA"/>
    <property type="match status" value="1"/>
</dbReference>
<protein>
    <submittedName>
        <fullName evidence="6">Tetratricopeptide repeat protein</fullName>
    </submittedName>
</protein>
<dbReference type="InterPro" id="IPR013105">
    <property type="entry name" value="TPR_2"/>
</dbReference>
<feature type="domain" description="Signal transduction histidine kinase internal region" evidence="5">
    <location>
        <begin position="517"/>
        <end position="591"/>
    </location>
</feature>
<organism evidence="6 7">
    <name type="scientific">Seonamhaeicola algicola</name>
    <dbReference type="NCBI Taxonomy" id="1719036"/>
    <lineage>
        <taxon>Bacteria</taxon>
        <taxon>Pseudomonadati</taxon>
        <taxon>Bacteroidota</taxon>
        <taxon>Flavobacteriia</taxon>
        <taxon>Flavobacteriales</taxon>
        <taxon>Flavobacteriaceae</taxon>
    </lineage>
</organism>
<keyword evidence="7" id="KW-1185">Reference proteome</keyword>
<feature type="repeat" description="TPR" evidence="3">
    <location>
        <begin position="279"/>
        <end position="312"/>
    </location>
</feature>
<feature type="transmembrane region" description="Helical" evidence="4">
    <location>
        <begin position="482"/>
        <end position="502"/>
    </location>
</feature>
<evidence type="ECO:0000313" key="7">
    <source>
        <dbReference type="Proteomes" id="UP000321790"/>
    </source>
</evidence>
<dbReference type="GO" id="GO:0016020">
    <property type="term" value="C:membrane"/>
    <property type="evidence" value="ECO:0007669"/>
    <property type="project" value="InterPro"/>
</dbReference>
<dbReference type="PANTHER" id="PTHR34220:SF7">
    <property type="entry name" value="SENSOR HISTIDINE KINASE YPDA"/>
    <property type="match status" value="1"/>
</dbReference>
<gene>
    <name evidence="6" type="ORF">FUA26_10325</name>
</gene>